<organism evidence="1 2">
    <name type="scientific">Belliella calami</name>
    <dbReference type="NCBI Taxonomy" id="2923436"/>
    <lineage>
        <taxon>Bacteria</taxon>
        <taxon>Pseudomonadati</taxon>
        <taxon>Bacteroidota</taxon>
        <taxon>Cytophagia</taxon>
        <taxon>Cytophagales</taxon>
        <taxon>Cyclobacteriaceae</taxon>
        <taxon>Belliella</taxon>
    </lineage>
</organism>
<accession>A0ABS9UN70</accession>
<gene>
    <name evidence="1" type="ORF">MM236_08735</name>
</gene>
<proteinExistence type="predicted"/>
<sequence>MNYPNEGFDPEIVNALKKELVSSNKSFKVIEGEEENTEDFVNFLFIGVFEGKEVIYDAALYTLRLHHSSEVYELAEHEAAKKFPNFKGIKYEEDENGNLKPLSSEEEEIGWFITEIIMDIEEEETVKVQEFIDIDTHHDYGIGVDAALNVEFIDESVIEKFIKEFNDDSIKLDDTHYSFQSAEEDYEEED</sequence>
<keyword evidence="2" id="KW-1185">Reference proteome</keyword>
<evidence type="ECO:0008006" key="3">
    <source>
        <dbReference type="Google" id="ProtNLM"/>
    </source>
</evidence>
<evidence type="ECO:0000313" key="1">
    <source>
        <dbReference type="EMBL" id="MCH7398072.1"/>
    </source>
</evidence>
<name>A0ABS9UN70_9BACT</name>
<evidence type="ECO:0000313" key="2">
    <source>
        <dbReference type="Proteomes" id="UP001165488"/>
    </source>
</evidence>
<comment type="caution">
    <text evidence="1">The sequence shown here is derived from an EMBL/GenBank/DDBJ whole genome shotgun (WGS) entry which is preliminary data.</text>
</comment>
<reference evidence="1" key="1">
    <citation type="submission" date="2022-03" db="EMBL/GenBank/DDBJ databases">
        <title>De novo assembled genomes of Belliella spp. (Cyclobacteriaceae) strains.</title>
        <authorList>
            <person name="Szabo A."/>
            <person name="Korponai K."/>
            <person name="Felfoldi T."/>
        </authorList>
    </citation>
    <scope>NUCLEOTIDE SEQUENCE</scope>
    <source>
        <strain evidence="1">DSM 107340</strain>
    </source>
</reference>
<dbReference type="Proteomes" id="UP001165488">
    <property type="component" value="Unassembled WGS sequence"/>
</dbReference>
<protein>
    <recommendedName>
        <fullName evidence="3">DUF4303 domain-containing protein</fullName>
    </recommendedName>
</protein>
<dbReference type="RefSeq" id="WP_241274584.1">
    <property type="nucleotide sequence ID" value="NZ_JAKZGS010000005.1"/>
</dbReference>
<dbReference type="EMBL" id="JAKZGS010000005">
    <property type="protein sequence ID" value="MCH7398072.1"/>
    <property type="molecule type" value="Genomic_DNA"/>
</dbReference>